<dbReference type="Proteomes" id="UP000460435">
    <property type="component" value="Unassembled WGS sequence"/>
</dbReference>
<keyword evidence="4" id="KW-1185">Reference proteome</keyword>
<dbReference type="InterPro" id="IPR036249">
    <property type="entry name" value="Thioredoxin-like_sf"/>
</dbReference>
<dbReference type="AlphaFoldDB" id="A0A7K3LXQ2"/>
<dbReference type="PANTHER" id="PTHR43640">
    <property type="entry name" value="OS07G0260300 PROTEIN"/>
    <property type="match status" value="1"/>
</dbReference>
<dbReference type="EMBL" id="WLZY01000001">
    <property type="protein sequence ID" value="NDL55775.1"/>
    <property type="molecule type" value="Genomic_DNA"/>
</dbReference>
<dbReference type="GO" id="GO:0016209">
    <property type="term" value="F:antioxidant activity"/>
    <property type="evidence" value="ECO:0007669"/>
    <property type="project" value="InterPro"/>
</dbReference>
<feature type="compositionally biased region" description="Basic and acidic residues" evidence="1">
    <location>
        <begin position="29"/>
        <end position="38"/>
    </location>
</feature>
<dbReference type="InterPro" id="IPR013766">
    <property type="entry name" value="Thioredoxin_domain"/>
</dbReference>
<dbReference type="InterPro" id="IPR000866">
    <property type="entry name" value="AhpC/TSA"/>
</dbReference>
<evidence type="ECO:0000259" key="2">
    <source>
        <dbReference type="PROSITE" id="PS51352"/>
    </source>
</evidence>
<protein>
    <submittedName>
        <fullName evidence="3">Redoxin domain-containing protein</fullName>
    </submittedName>
</protein>
<feature type="region of interest" description="Disordered" evidence="1">
    <location>
        <begin position="20"/>
        <end position="72"/>
    </location>
</feature>
<gene>
    <name evidence="3" type="ORF">F7O44_01685</name>
</gene>
<dbReference type="Gene3D" id="3.40.30.10">
    <property type="entry name" value="Glutaredoxin"/>
    <property type="match status" value="1"/>
</dbReference>
<dbReference type="InterPro" id="IPR047262">
    <property type="entry name" value="PRX-like1"/>
</dbReference>
<name>A0A7K3LXQ2_9ACTN</name>
<proteinExistence type="predicted"/>
<reference evidence="3 4" key="1">
    <citation type="submission" date="2019-11" db="EMBL/GenBank/DDBJ databases">
        <authorList>
            <person name="Li X.-J."/>
            <person name="Feng X.-M."/>
        </authorList>
    </citation>
    <scope>NUCLEOTIDE SEQUENCE [LARGE SCALE GENOMIC DNA]</scope>
    <source>
        <strain evidence="3 4">XMNu-373</strain>
    </source>
</reference>
<dbReference type="GO" id="GO:0016491">
    <property type="term" value="F:oxidoreductase activity"/>
    <property type="evidence" value="ECO:0007669"/>
    <property type="project" value="InterPro"/>
</dbReference>
<evidence type="ECO:0000313" key="3">
    <source>
        <dbReference type="EMBL" id="NDL55775.1"/>
    </source>
</evidence>
<organism evidence="3 4">
    <name type="scientific">Phytoactinopolyspora mesophila</name>
    <dbReference type="NCBI Taxonomy" id="2650750"/>
    <lineage>
        <taxon>Bacteria</taxon>
        <taxon>Bacillati</taxon>
        <taxon>Actinomycetota</taxon>
        <taxon>Actinomycetes</taxon>
        <taxon>Jiangellales</taxon>
        <taxon>Jiangellaceae</taxon>
        <taxon>Phytoactinopolyspora</taxon>
    </lineage>
</organism>
<sequence length="244" mass="26353">MARRRKESHWVCATTDDQRLPFSDSWHAPAREPGDSHSARPLRQSIDSNPPKEAPVAVESRDTTVGTPAPDFALPSVDGEEFTLASFSGASALLVAFVCNHCPYVQHIESSFGALTGEYAKHGLATVAICTNDADAYPDDDAEHLQAQANRAGWQFPYLIDADQRVGLAYGAVCTPDLFLYDADRRLAYHGAFDESTPGNHKPVTGASLRAAFDLVLAGKPVPLPHRPAMGCSIKWRPGNEPSA</sequence>
<accession>A0A7K3LXQ2</accession>
<evidence type="ECO:0000313" key="4">
    <source>
        <dbReference type="Proteomes" id="UP000460435"/>
    </source>
</evidence>
<dbReference type="SUPFAM" id="SSF52833">
    <property type="entry name" value="Thioredoxin-like"/>
    <property type="match status" value="1"/>
</dbReference>
<dbReference type="Pfam" id="PF00578">
    <property type="entry name" value="AhpC-TSA"/>
    <property type="match status" value="1"/>
</dbReference>
<comment type="caution">
    <text evidence="3">The sequence shown here is derived from an EMBL/GenBank/DDBJ whole genome shotgun (WGS) entry which is preliminary data.</text>
</comment>
<evidence type="ECO:0000256" key="1">
    <source>
        <dbReference type="SAM" id="MobiDB-lite"/>
    </source>
</evidence>
<dbReference type="CDD" id="cd02969">
    <property type="entry name" value="PRX_like1"/>
    <property type="match status" value="1"/>
</dbReference>
<feature type="domain" description="Thioredoxin" evidence="2">
    <location>
        <begin position="63"/>
        <end position="218"/>
    </location>
</feature>
<dbReference type="PANTHER" id="PTHR43640:SF1">
    <property type="entry name" value="THIOREDOXIN-DEPENDENT PEROXIREDOXIN"/>
    <property type="match status" value="1"/>
</dbReference>
<dbReference type="PROSITE" id="PS51352">
    <property type="entry name" value="THIOREDOXIN_2"/>
    <property type="match status" value="1"/>
</dbReference>